<proteinExistence type="predicted"/>
<feature type="region of interest" description="Disordered" evidence="1">
    <location>
        <begin position="144"/>
        <end position="165"/>
    </location>
</feature>
<feature type="region of interest" description="Disordered" evidence="1">
    <location>
        <begin position="270"/>
        <end position="313"/>
    </location>
</feature>
<gene>
    <name evidence="2" type="ORF">E8E13_002018</name>
</gene>
<comment type="caution">
    <text evidence="2">The sequence shown here is derived from an EMBL/GenBank/DDBJ whole genome shotgun (WGS) entry which is preliminary data.</text>
</comment>
<dbReference type="Proteomes" id="UP000801428">
    <property type="component" value="Unassembled WGS sequence"/>
</dbReference>
<organism evidence="2 3">
    <name type="scientific">Curvularia kusanoi</name>
    <name type="common">Cochliobolus kusanoi</name>
    <dbReference type="NCBI Taxonomy" id="90978"/>
    <lineage>
        <taxon>Eukaryota</taxon>
        <taxon>Fungi</taxon>
        <taxon>Dikarya</taxon>
        <taxon>Ascomycota</taxon>
        <taxon>Pezizomycotina</taxon>
        <taxon>Dothideomycetes</taxon>
        <taxon>Pleosporomycetidae</taxon>
        <taxon>Pleosporales</taxon>
        <taxon>Pleosporineae</taxon>
        <taxon>Pleosporaceae</taxon>
        <taxon>Curvularia</taxon>
    </lineage>
</organism>
<protein>
    <submittedName>
        <fullName evidence="2">Uncharacterized protein</fullName>
    </submittedName>
</protein>
<keyword evidence="3" id="KW-1185">Reference proteome</keyword>
<evidence type="ECO:0000313" key="3">
    <source>
        <dbReference type="Proteomes" id="UP000801428"/>
    </source>
</evidence>
<dbReference type="AlphaFoldDB" id="A0A9P4T8D6"/>
<evidence type="ECO:0000256" key="1">
    <source>
        <dbReference type="SAM" id="MobiDB-lite"/>
    </source>
</evidence>
<accession>A0A9P4T8D6</accession>
<dbReference type="EMBL" id="SWKU01000021">
    <property type="protein sequence ID" value="KAF2997844.1"/>
    <property type="molecule type" value="Genomic_DNA"/>
</dbReference>
<name>A0A9P4T8D6_CURKU</name>
<reference evidence="2" key="1">
    <citation type="submission" date="2019-04" db="EMBL/GenBank/DDBJ databases">
        <title>Sequencing of skin fungus with MAO and IRED activity.</title>
        <authorList>
            <person name="Marsaioli A.J."/>
            <person name="Bonatto J.M.C."/>
            <person name="Reis Junior O."/>
        </authorList>
    </citation>
    <scope>NUCLEOTIDE SEQUENCE</scope>
    <source>
        <strain evidence="2">30M1</strain>
    </source>
</reference>
<evidence type="ECO:0000313" key="2">
    <source>
        <dbReference type="EMBL" id="KAF2997844.1"/>
    </source>
</evidence>
<feature type="compositionally biased region" description="Basic and acidic residues" evidence="1">
    <location>
        <begin position="147"/>
        <end position="158"/>
    </location>
</feature>
<sequence length="353" mass="39348">MASGAPCLSNCVSPAFSLNSFICHECRAADGNLASHLLLDAVCNGVKDYAPPEISTCTLAPALARPRFIASGSTIFTFGPTTPNTVFTAEPKAADLRPRTPLAQFLDKHPSTAAEVDAVNLLLKRKADQTTPVELDPVQVPTRKKMRETEPAGTKHDNATPGEIGSEGTQQVYALRLLTTCLTGLFSRIIDASIWWFTPPLKTQKARQDTALVFPYLYRTYYKTLPSTQYTLSYQILFLMIFSIPLLTNLSNTMLRTLLRSLWLHTHTEQHDSKPPVAKNNIQPPRRTKRKADGTTPDRLMGSEHTHRPRKRVRWAEPVENSRIQAEAWDVGVRRTELAGNAGDRGRRNAVYR</sequence>